<reference evidence="4 5" key="1">
    <citation type="submission" date="2024-06" db="EMBL/GenBank/DDBJ databases">
        <title>The Natural Products Discovery Center: Release of the First 8490 Sequenced Strains for Exploring Actinobacteria Biosynthetic Diversity.</title>
        <authorList>
            <person name="Kalkreuter E."/>
            <person name="Kautsar S.A."/>
            <person name="Yang D."/>
            <person name="Bader C.D."/>
            <person name="Teijaro C.N."/>
            <person name="Fluegel L."/>
            <person name="Davis C.M."/>
            <person name="Simpson J.R."/>
            <person name="Lauterbach L."/>
            <person name="Steele A.D."/>
            <person name="Gui C."/>
            <person name="Meng S."/>
            <person name="Li G."/>
            <person name="Viehrig K."/>
            <person name="Ye F."/>
            <person name="Su P."/>
            <person name="Kiefer A.F."/>
            <person name="Nichols A."/>
            <person name="Cepeda A.J."/>
            <person name="Yan W."/>
            <person name="Fan B."/>
            <person name="Jiang Y."/>
            <person name="Adhikari A."/>
            <person name="Zheng C.-J."/>
            <person name="Schuster L."/>
            <person name="Cowan T.M."/>
            <person name="Smanski M.J."/>
            <person name="Chevrette M.G."/>
            <person name="De Carvalho L.P.S."/>
            <person name="Shen B."/>
        </authorList>
    </citation>
    <scope>NUCLEOTIDE SEQUENCE [LARGE SCALE GENOMIC DNA]</scope>
    <source>
        <strain evidence="4 5">NPDC048274</strain>
    </source>
</reference>
<evidence type="ECO:0000313" key="5">
    <source>
        <dbReference type="Proteomes" id="UP001551582"/>
    </source>
</evidence>
<evidence type="ECO:0000313" key="4">
    <source>
        <dbReference type="EMBL" id="MEU9354190.1"/>
    </source>
</evidence>
<evidence type="ECO:0000256" key="1">
    <source>
        <dbReference type="ARBA" id="ARBA00022729"/>
    </source>
</evidence>
<evidence type="ECO:0000256" key="2">
    <source>
        <dbReference type="ARBA" id="ARBA00023008"/>
    </source>
</evidence>
<protein>
    <submittedName>
        <fullName evidence="4">Tyrosinase family oxidase copper chaperone</fullName>
    </submittedName>
</protein>
<dbReference type="Pfam" id="PF06236">
    <property type="entry name" value="MelC1"/>
    <property type="match status" value="1"/>
</dbReference>
<name>A0ABV3EAM9_9ACTN</name>
<feature type="region of interest" description="Disordered" evidence="3">
    <location>
        <begin position="1"/>
        <end position="29"/>
    </location>
</feature>
<keyword evidence="5" id="KW-1185">Reference proteome</keyword>
<comment type="caution">
    <text evidence="4">The sequence shown here is derived from an EMBL/GenBank/DDBJ whole genome shotgun (WGS) entry which is preliminary data.</text>
</comment>
<keyword evidence="1" id="KW-0732">Signal</keyword>
<evidence type="ECO:0000256" key="3">
    <source>
        <dbReference type="SAM" id="MobiDB-lite"/>
    </source>
</evidence>
<keyword evidence="2" id="KW-0186">Copper</keyword>
<proteinExistence type="predicted"/>
<feature type="region of interest" description="Disordered" evidence="3">
    <location>
        <begin position="145"/>
        <end position="167"/>
    </location>
</feature>
<dbReference type="RefSeq" id="WP_359985076.1">
    <property type="nucleotide sequence ID" value="NZ_JBEZLS010000019.1"/>
</dbReference>
<sequence>MVVNIGGAPVGAEDSTPGPALPGPAGRTRRDLARGLRACALTAALIPAIAAFRAPRPRSGPGAPGGTAFDQTHRGRRIRGVWMPASGDGEDGRWHVTVDGRPLHLMRRADGTWLSMVDHYCSYPTPLDAARAAVDALAPGVRLRDTAPGQADGAEHAHREGRHGVRA</sequence>
<dbReference type="EMBL" id="JBEZLS010000019">
    <property type="protein sequence ID" value="MEU9354190.1"/>
    <property type="molecule type" value="Genomic_DNA"/>
</dbReference>
<gene>
    <name evidence="4" type="ORF">AB0D65_25265</name>
</gene>
<dbReference type="Proteomes" id="UP001551582">
    <property type="component" value="Unassembled WGS sequence"/>
</dbReference>
<accession>A0ABV3EAM9</accession>
<dbReference type="InterPro" id="IPR010928">
    <property type="entry name" value="MelC1"/>
</dbReference>
<dbReference type="InterPro" id="IPR023199">
    <property type="entry name" value="GriE/MELC1_sf"/>
</dbReference>
<dbReference type="Gene3D" id="3.30.1880.10">
    <property type="entry name" value="protein ne1242 domain like"/>
    <property type="match status" value="1"/>
</dbReference>
<organism evidence="4 5">
    <name type="scientific">Streptomyces griseoloalbus</name>
    <dbReference type="NCBI Taxonomy" id="67303"/>
    <lineage>
        <taxon>Bacteria</taxon>
        <taxon>Bacillati</taxon>
        <taxon>Actinomycetota</taxon>
        <taxon>Actinomycetes</taxon>
        <taxon>Kitasatosporales</taxon>
        <taxon>Streptomycetaceae</taxon>
        <taxon>Streptomyces</taxon>
    </lineage>
</organism>